<comment type="catalytic activity">
    <reaction evidence="7">
        <text>L-seryl-[protein] + ATP = O-phospho-L-seryl-[protein] + ADP + H(+)</text>
        <dbReference type="Rhea" id="RHEA:17989"/>
        <dbReference type="Rhea" id="RHEA-COMP:9863"/>
        <dbReference type="Rhea" id="RHEA-COMP:11604"/>
        <dbReference type="ChEBI" id="CHEBI:15378"/>
        <dbReference type="ChEBI" id="CHEBI:29999"/>
        <dbReference type="ChEBI" id="CHEBI:30616"/>
        <dbReference type="ChEBI" id="CHEBI:83421"/>
        <dbReference type="ChEBI" id="CHEBI:456216"/>
        <dbReference type="EC" id="2.7.11.24"/>
    </reaction>
    <physiologicalReaction direction="left-to-right" evidence="7">
        <dbReference type="Rhea" id="RHEA:17990"/>
    </physiologicalReaction>
</comment>
<dbReference type="SUPFAM" id="SSF56112">
    <property type="entry name" value="Protein kinase-like (PK-like)"/>
    <property type="match status" value="1"/>
</dbReference>
<evidence type="ECO:0000313" key="11">
    <source>
        <dbReference type="EMBL" id="KAL2889757.1"/>
    </source>
</evidence>
<comment type="caution">
    <text evidence="11">The sequence shown here is derived from an EMBL/GenBank/DDBJ whole genome shotgun (WGS) entry which is preliminary data.</text>
</comment>
<dbReference type="InterPro" id="IPR000719">
    <property type="entry name" value="Prot_kinase_dom"/>
</dbReference>
<dbReference type="GeneID" id="98115932"/>
<feature type="compositionally biased region" description="Polar residues" evidence="9">
    <location>
        <begin position="462"/>
        <end position="472"/>
    </location>
</feature>
<feature type="region of interest" description="Disordered" evidence="9">
    <location>
        <begin position="551"/>
        <end position="572"/>
    </location>
</feature>
<dbReference type="RefSeq" id="XP_070860937.1">
    <property type="nucleotide sequence ID" value="XM_071006640.1"/>
</dbReference>
<dbReference type="InterPro" id="IPR050538">
    <property type="entry name" value="MAP_kinase_kinase_kinase"/>
</dbReference>
<dbReference type="InterPro" id="IPR011009">
    <property type="entry name" value="Kinase-like_dom_sf"/>
</dbReference>
<evidence type="ECO:0000256" key="2">
    <source>
        <dbReference type="ARBA" id="ARBA00022679"/>
    </source>
</evidence>
<keyword evidence="2" id="KW-0808">Transferase</keyword>
<dbReference type="PROSITE" id="PS50011">
    <property type="entry name" value="PROTEIN_KINASE_DOM"/>
    <property type="match status" value="1"/>
</dbReference>
<dbReference type="CDD" id="cd00180">
    <property type="entry name" value="PKc"/>
    <property type="match status" value="1"/>
</dbReference>
<dbReference type="Gene3D" id="3.30.200.20">
    <property type="entry name" value="Phosphorylase Kinase, domain 1"/>
    <property type="match status" value="1"/>
</dbReference>
<dbReference type="InterPro" id="IPR008271">
    <property type="entry name" value="Ser/Thr_kinase_AS"/>
</dbReference>
<protein>
    <recommendedName>
        <fullName evidence="1">mitogen-activated protein kinase</fullName>
        <ecNumber evidence="1">2.7.11.24</ecNumber>
    </recommendedName>
</protein>
<dbReference type="GO" id="GO:0016301">
    <property type="term" value="F:kinase activity"/>
    <property type="evidence" value="ECO:0007669"/>
    <property type="project" value="UniProtKB-KW"/>
</dbReference>
<evidence type="ECO:0000256" key="1">
    <source>
        <dbReference type="ARBA" id="ARBA00012411"/>
    </source>
</evidence>
<evidence type="ECO:0000259" key="10">
    <source>
        <dbReference type="PROSITE" id="PS50011"/>
    </source>
</evidence>
<dbReference type="PANTHER" id="PTHR48016">
    <property type="entry name" value="MAP KINASE KINASE KINASE SSK2-RELATED-RELATED"/>
    <property type="match status" value="1"/>
</dbReference>
<dbReference type="PROSITE" id="PS00108">
    <property type="entry name" value="PROTEIN_KINASE_ST"/>
    <property type="match status" value="1"/>
</dbReference>
<feature type="domain" description="Protein kinase" evidence="10">
    <location>
        <begin position="195"/>
        <end position="482"/>
    </location>
</feature>
<sequence length="572" mass="64382">MDYKHEYAFRLIATTDQAAEAIERGKRGSGAFSECPEEAVSISNDRDTANTAQFSVPSYRFKTYRDNFVAFKFGINSFAQPVLSPRCSPCGKQLVVVFYSMVTAQVFIEDYTDTLDAIVFTSETHQPLKQKGKLYLAPTMDHKFYVKGTECAFSLVWNDNWLEAVRRHLKRIPADLLIPPRESSIYKKKTSKFRYVELETIGTGATSQVIKALDVDSGQVVAIKQTETSRNSHLRKMLLEEALMLKQLCHPSIVEFIRVDELENGVDLALACKPLSMQQAIELKLFKDNLNSHSDLFMHQMLEALAYLSSLFIVHLDIKPANILCAPARQRNVWNFFLADFGLAMPTGNPLCSAGTPGFAAPELSSSPACTSCHPSMDTYSLYLTLLVLRHATAATHAFIYTNSYQPPLTSPEEDPYLIPYACMRNPVPETRPLASSLLDENFPECNRMCFATTNHHKPKASISQPSGTRLSPSPLGKRIKLHDGDVDGSKERLRSISHDIALFQDIDHSNSPKNEEFKRIGTPSQVQKSREEEMCQWLHNLHLCNQIKIQGQKKRKPNNDDTASEGDAWLY</sequence>
<evidence type="ECO:0000313" key="12">
    <source>
        <dbReference type="Proteomes" id="UP001610728"/>
    </source>
</evidence>
<feature type="binding site" evidence="8">
    <location>
        <position position="224"/>
    </location>
    <ligand>
        <name>ATP</name>
        <dbReference type="ChEBI" id="CHEBI:30616"/>
    </ligand>
</feature>
<evidence type="ECO:0000256" key="9">
    <source>
        <dbReference type="SAM" id="MobiDB-lite"/>
    </source>
</evidence>
<evidence type="ECO:0000256" key="8">
    <source>
        <dbReference type="PROSITE-ProRule" id="PRU10141"/>
    </source>
</evidence>
<accession>A0ABR4MN95</accession>
<comment type="catalytic activity">
    <reaction evidence="6">
        <text>L-threonyl-[protein] + ATP = O-phospho-L-threonyl-[protein] + ADP + H(+)</text>
        <dbReference type="Rhea" id="RHEA:46608"/>
        <dbReference type="Rhea" id="RHEA-COMP:11060"/>
        <dbReference type="Rhea" id="RHEA-COMP:11605"/>
        <dbReference type="ChEBI" id="CHEBI:15378"/>
        <dbReference type="ChEBI" id="CHEBI:30013"/>
        <dbReference type="ChEBI" id="CHEBI:30616"/>
        <dbReference type="ChEBI" id="CHEBI:61977"/>
        <dbReference type="ChEBI" id="CHEBI:456216"/>
        <dbReference type="EC" id="2.7.11.24"/>
    </reaction>
    <physiologicalReaction direction="left-to-right" evidence="6">
        <dbReference type="Rhea" id="RHEA:46609"/>
    </physiologicalReaction>
</comment>
<gene>
    <name evidence="11" type="ORF">HOO65_020299</name>
</gene>
<dbReference type="EMBL" id="JABSNW010000002">
    <property type="protein sequence ID" value="KAL2889757.1"/>
    <property type="molecule type" value="Genomic_DNA"/>
</dbReference>
<keyword evidence="4 11" id="KW-0418">Kinase</keyword>
<dbReference type="Proteomes" id="UP001610728">
    <property type="component" value="Unassembled WGS sequence"/>
</dbReference>
<name>A0ABR4MN95_9PEZI</name>
<feature type="region of interest" description="Disordered" evidence="9">
    <location>
        <begin position="457"/>
        <end position="487"/>
    </location>
</feature>
<reference evidence="11 12" key="1">
    <citation type="submission" date="2020-05" db="EMBL/GenBank/DDBJ databases">
        <title>Ceratocystis lukuohia genome.</title>
        <authorList>
            <person name="Harrington T.C."/>
            <person name="Kim K."/>
            <person name="Mayers C.G."/>
        </authorList>
    </citation>
    <scope>NUCLEOTIDE SEQUENCE [LARGE SCALE GENOMIC DNA]</scope>
    <source>
        <strain evidence="11 12">C4212</strain>
    </source>
</reference>
<evidence type="ECO:0000256" key="4">
    <source>
        <dbReference type="ARBA" id="ARBA00022777"/>
    </source>
</evidence>
<dbReference type="Gene3D" id="1.10.510.10">
    <property type="entry name" value="Transferase(Phosphotransferase) domain 1"/>
    <property type="match status" value="1"/>
</dbReference>
<evidence type="ECO:0000256" key="5">
    <source>
        <dbReference type="ARBA" id="ARBA00022840"/>
    </source>
</evidence>
<proteinExistence type="predicted"/>
<keyword evidence="3 8" id="KW-0547">Nucleotide-binding</keyword>
<dbReference type="EC" id="2.7.11.24" evidence="1"/>
<dbReference type="PANTHER" id="PTHR48016:SF45">
    <property type="entry name" value="OS04G0559800 PROTEIN"/>
    <property type="match status" value="1"/>
</dbReference>
<evidence type="ECO:0000256" key="7">
    <source>
        <dbReference type="ARBA" id="ARBA00048130"/>
    </source>
</evidence>
<dbReference type="Pfam" id="PF00069">
    <property type="entry name" value="Pkinase"/>
    <property type="match status" value="1"/>
</dbReference>
<dbReference type="PROSITE" id="PS00107">
    <property type="entry name" value="PROTEIN_KINASE_ATP"/>
    <property type="match status" value="1"/>
</dbReference>
<keyword evidence="5 8" id="KW-0067">ATP-binding</keyword>
<organism evidence="11 12">
    <name type="scientific">Ceratocystis lukuohia</name>
    <dbReference type="NCBI Taxonomy" id="2019550"/>
    <lineage>
        <taxon>Eukaryota</taxon>
        <taxon>Fungi</taxon>
        <taxon>Dikarya</taxon>
        <taxon>Ascomycota</taxon>
        <taxon>Pezizomycotina</taxon>
        <taxon>Sordariomycetes</taxon>
        <taxon>Hypocreomycetidae</taxon>
        <taxon>Microascales</taxon>
        <taxon>Ceratocystidaceae</taxon>
        <taxon>Ceratocystis</taxon>
    </lineage>
</organism>
<dbReference type="InterPro" id="IPR017441">
    <property type="entry name" value="Protein_kinase_ATP_BS"/>
</dbReference>
<keyword evidence="12" id="KW-1185">Reference proteome</keyword>
<evidence type="ECO:0000256" key="6">
    <source>
        <dbReference type="ARBA" id="ARBA00047919"/>
    </source>
</evidence>
<evidence type="ECO:0000256" key="3">
    <source>
        <dbReference type="ARBA" id="ARBA00022741"/>
    </source>
</evidence>
<dbReference type="SMART" id="SM00220">
    <property type="entry name" value="S_TKc"/>
    <property type="match status" value="1"/>
</dbReference>